<name>A0ABY6UCX5_BIOOC</name>
<organism evidence="2 3">
    <name type="scientific">Bionectria ochroleuca</name>
    <name type="common">Gliocladium roseum</name>
    <dbReference type="NCBI Taxonomy" id="29856"/>
    <lineage>
        <taxon>Eukaryota</taxon>
        <taxon>Fungi</taxon>
        <taxon>Dikarya</taxon>
        <taxon>Ascomycota</taxon>
        <taxon>Pezizomycotina</taxon>
        <taxon>Sordariomycetes</taxon>
        <taxon>Hypocreomycetidae</taxon>
        <taxon>Hypocreales</taxon>
        <taxon>Bionectriaceae</taxon>
        <taxon>Clonostachys</taxon>
    </lineage>
</organism>
<evidence type="ECO:0008006" key="4">
    <source>
        <dbReference type="Google" id="ProtNLM"/>
    </source>
</evidence>
<dbReference type="Proteomes" id="UP000766486">
    <property type="component" value="Unassembled WGS sequence"/>
</dbReference>
<protein>
    <recommendedName>
        <fullName evidence="4">Ferric oxidoreductase domain-containing protein</fullName>
    </recommendedName>
</protein>
<proteinExistence type="predicted"/>
<accession>A0ABY6UCX5</accession>
<sequence length="194" mass="21424">MYTPRHPSKLPQFLLAGQLISYSISNLVLLVLSLVAMSKAKGQPDAHFPDWAVYNYTASAAGVGTIVLITTFITALSRYRRRVGPSAFITPRYVRRCTLYTTAVHALALLMVFHEAYAWEQIAPGEKHQIPWSLLSIKNVITHPMGAFVFKTTGLTIVTGVLFTGFSLALEEPCVREYPGNEPATRTPSTVQVI</sequence>
<comment type="caution">
    <text evidence="2">The sequence shown here is derived from an EMBL/GenBank/DDBJ whole genome shotgun (WGS) entry which is preliminary data.</text>
</comment>
<feature type="transmembrane region" description="Helical" evidence="1">
    <location>
        <begin position="97"/>
        <end position="119"/>
    </location>
</feature>
<dbReference type="EMBL" id="CABFNS010000796">
    <property type="protein sequence ID" value="VUC29033.1"/>
    <property type="molecule type" value="Genomic_DNA"/>
</dbReference>
<evidence type="ECO:0000313" key="3">
    <source>
        <dbReference type="Proteomes" id="UP000766486"/>
    </source>
</evidence>
<keyword evidence="1" id="KW-0812">Transmembrane</keyword>
<keyword evidence="3" id="KW-1185">Reference proteome</keyword>
<gene>
    <name evidence="2" type="ORF">CLO192961_LOCUS251372</name>
</gene>
<evidence type="ECO:0000313" key="2">
    <source>
        <dbReference type="EMBL" id="VUC29033.1"/>
    </source>
</evidence>
<feature type="transmembrane region" description="Helical" evidence="1">
    <location>
        <begin position="12"/>
        <end position="36"/>
    </location>
</feature>
<keyword evidence="1" id="KW-0472">Membrane</keyword>
<evidence type="ECO:0000256" key="1">
    <source>
        <dbReference type="SAM" id="Phobius"/>
    </source>
</evidence>
<feature type="transmembrane region" description="Helical" evidence="1">
    <location>
        <begin position="56"/>
        <end position="76"/>
    </location>
</feature>
<feature type="transmembrane region" description="Helical" evidence="1">
    <location>
        <begin position="148"/>
        <end position="170"/>
    </location>
</feature>
<keyword evidence="1" id="KW-1133">Transmembrane helix</keyword>
<reference evidence="2 3" key="1">
    <citation type="submission" date="2019-06" db="EMBL/GenBank/DDBJ databases">
        <authorList>
            <person name="Broberg M."/>
        </authorList>
    </citation>
    <scope>NUCLEOTIDE SEQUENCE [LARGE SCALE GENOMIC DNA]</scope>
</reference>